<sequence>MILHLINCHEDDEIRFRKVDGHHMRTIKFKAIPDLYREQGRTITIDEIKGYIHISRANVIPKASPLKKHVRLLESSSVDDQHDPLSNVALGQEFMEESNGTNESGCRNNTDECTAWMLSSRTETCCCAGVLVRDPGVCHLNRFMCLL</sequence>
<dbReference type="Proteomes" id="UP000828390">
    <property type="component" value="Unassembled WGS sequence"/>
</dbReference>
<keyword evidence="2" id="KW-1185">Reference proteome</keyword>
<gene>
    <name evidence="1" type="ORF">DPMN_009598</name>
</gene>
<reference evidence="1" key="1">
    <citation type="journal article" date="2019" name="bioRxiv">
        <title>The Genome of the Zebra Mussel, Dreissena polymorpha: A Resource for Invasive Species Research.</title>
        <authorList>
            <person name="McCartney M.A."/>
            <person name="Auch B."/>
            <person name="Kono T."/>
            <person name="Mallez S."/>
            <person name="Zhang Y."/>
            <person name="Obille A."/>
            <person name="Becker A."/>
            <person name="Abrahante J.E."/>
            <person name="Garbe J."/>
            <person name="Badalamenti J.P."/>
            <person name="Herman A."/>
            <person name="Mangelson H."/>
            <person name="Liachko I."/>
            <person name="Sullivan S."/>
            <person name="Sone E.D."/>
            <person name="Koren S."/>
            <person name="Silverstein K.A.T."/>
            <person name="Beckman K.B."/>
            <person name="Gohl D.M."/>
        </authorList>
    </citation>
    <scope>NUCLEOTIDE SEQUENCE</scope>
    <source>
        <strain evidence="1">Duluth1</strain>
        <tissue evidence="1">Whole animal</tissue>
    </source>
</reference>
<name>A0A9D4MX93_DREPO</name>
<proteinExistence type="predicted"/>
<accession>A0A9D4MX93</accession>
<evidence type="ECO:0000313" key="1">
    <source>
        <dbReference type="EMBL" id="KAH3885603.1"/>
    </source>
</evidence>
<dbReference type="EMBL" id="JAIWYP010000001">
    <property type="protein sequence ID" value="KAH3885603.1"/>
    <property type="molecule type" value="Genomic_DNA"/>
</dbReference>
<evidence type="ECO:0000313" key="2">
    <source>
        <dbReference type="Proteomes" id="UP000828390"/>
    </source>
</evidence>
<comment type="caution">
    <text evidence="1">The sequence shown here is derived from an EMBL/GenBank/DDBJ whole genome shotgun (WGS) entry which is preliminary data.</text>
</comment>
<organism evidence="1 2">
    <name type="scientific">Dreissena polymorpha</name>
    <name type="common">Zebra mussel</name>
    <name type="synonym">Mytilus polymorpha</name>
    <dbReference type="NCBI Taxonomy" id="45954"/>
    <lineage>
        <taxon>Eukaryota</taxon>
        <taxon>Metazoa</taxon>
        <taxon>Spiralia</taxon>
        <taxon>Lophotrochozoa</taxon>
        <taxon>Mollusca</taxon>
        <taxon>Bivalvia</taxon>
        <taxon>Autobranchia</taxon>
        <taxon>Heteroconchia</taxon>
        <taxon>Euheterodonta</taxon>
        <taxon>Imparidentia</taxon>
        <taxon>Neoheterodontei</taxon>
        <taxon>Myida</taxon>
        <taxon>Dreissenoidea</taxon>
        <taxon>Dreissenidae</taxon>
        <taxon>Dreissena</taxon>
    </lineage>
</organism>
<reference evidence="1" key="2">
    <citation type="submission" date="2020-11" db="EMBL/GenBank/DDBJ databases">
        <authorList>
            <person name="McCartney M.A."/>
            <person name="Auch B."/>
            <person name="Kono T."/>
            <person name="Mallez S."/>
            <person name="Becker A."/>
            <person name="Gohl D.M."/>
            <person name="Silverstein K.A.T."/>
            <person name="Koren S."/>
            <person name="Bechman K.B."/>
            <person name="Herman A."/>
            <person name="Abrahante J.E."/>
            <person name="Garbe J."/>
        </authorList>
    </citation>
    <scope>NUCLEOTIDE SEQUENCE</scope>
    <source>
        <strain evidence="1">Duluth1</strain>
        <tissue evidence="1">Whole animal</tissue>
    </source>
</reference>
<protein>
    <submittedName>
        <fullName evidence="1">Uncharacterized protein</fullName>
    </submittedName>
</protein>
<dbReference type="AlphaFoldDB" id="A0A9D4MX93"/>